<comment type="caution">
    <text evidence="2">The sequence shown here is derived from an EMBL/GenBank/DDBJ whole genome shotgun (WGS) entry which is preliminary data.</text>
</comment>
<keyword evidence="3" id="KW-1185">Reference proteome</keyword>
<organism evidence="2 3">
    <name type="scientific">Algoriphagus aestuariicola</name>
    <dbReference type="NCBI Taxonomy" id="1852016"/>
    <lineage>
        <taxon>Bacteria</taxon>
        <taxon>Pseudomonadati</taxon>
        <taxon>Bacteroidota</taxon>
        <taxon>Cytophagia</taxon>
        <taxon>Cytophagales</taxon>
        <taxon>Cyclobacteriaceae</taxon>
        <taxon>Algoriphagus</taxon>
    </lineage>
</organism>
<proteinExistence type="predicted"/>
<evidence type="ECO:0000256" key="1">
    <source>
        <dbReference type="SAM" id="SignalP"/>
    </source>
</evidence>
<keyword evidence="1" id="KW-0732">Signal</keyword>
<feature type="chain" id="PRO_5045170624" description="Outer membrane protein beta-barrel domain-containing protein" evidence="1">
    <location>
        <begin position="23"/>
        <end position="218"/>
    </location>
</feature>
<evidence type="ECO:0000313" key="3">
    <source>
        <dbReference type="Proteomes" id="UP000664698"/>
    </source>
</evidence>
<dbReference type="RefSeq" id="WP_206570142.1">
    <property type="nucleotide sequence ID" value="NZ_JAFKCW010000003.1"/>
</dbReference>
<evidence type="ECO:0000313" key="2">
    <source>
        <dbReference type="EMBL" id="MBN7802142.1"/>
    </source>
</evidence>
<dbReference type="Proteomes" id="UP000664698">
    <property type="component" value="Unassembled WGS sequence"/>
</dbReference>
<protein>
    <recommendedName>
        <fullName evidence="4">Outer membrane protein beta-barrel domain-containing protein</fullName>
    </recommendedName>
</protein>
<evidence type="ECO:0008006" key="4">
    <source>
        <dbReference type="Google" id="ProtNLM"/>
    </source>
</evidence>
<accession>A0ABS3BS82</accession>
<name>A0ABS3BS82_9BACT</name>
<gene>
    <name evidence="2" type="ORF">J0A67_14810</name>
</gene>
<sequence>MRKSFFTLALVLVLAISGHAQMQKGTWLLDGQAGSTHNKIEENRATLAGGSYYTWHRTANFYLQPGVGYFVKENWALGISGDFQFLSGETRNLDGSEAGKGNYRGYGLGFFTRKYVSVSEKLAFYGDLRVGGYLGKPTSMDVDSGERIVHTKRKGLSGSAAVGLQYLVAGFLGIHLQSSLIDYDYHRSIPENYEGDNTTSNLNAGLFSSYQIGATFFF</sequence>
<dbReference type="EMBL" id="JAFKCW010000003">
    <property type="protein sequence ID" value="MBN7802142.1"/>
    <property type="molecule type" value="Genomic_DNA"/>
</dbReference>
<reference evidence="2 3" key="1">
    <citation type="submission" date="2021-03" db="EMBL/GenBank/DDBJ databases">
        <title>novel species isolated from a fishpond in China.</title>
        <authorList>
            <person name="Lu H."/>
            <person name="Cai Z."/>
        </authorList>
    </citation>
    <scope>NUCLEOTIDE SEQUENCE [LARGE SCALE GENOMIC DNA]</scope>
    <source>
        <strain evidence="2 3">JCM 31546</strain>
    </source>
</reference>
<feature type="signal peptide" evidence="1">
    <location>
        <begin position="1"/>
        <end position="22"/>
    </location>
</feature>